<dbReference type="InterPro" id="IPR013658">
    <property type="entry name" value="SGL"/>
</dbReference>
<evidence type="ECO:0000259" key="5">
    <source>
        <dbReference type="Pfam" id="PF08450"/>
    </source>
</evidence>
<dbReference type="GO" id="GO:0005509">
    <property type="term" value="F:calcium ion binding"/>
    <property type="evidence" value="ECO:0007669"/>
    <property type="project" value="TreeGrafter"/>
</dbReference>
<comment type="caution">
    <text evidence="6">The sequence shown here is derived from an EMBL/GenBank/DDBJ whole genome shotgun (WGS) entry which is preliminary data.</text>
</comment>
<evidence type="ECO:0000256" key="3">
    <source>
        <dbReference type="PIRSR" id="PIRSR605511-2"/>
    </source>
</evidence>
<feature type="active site" description="Proton donor/acceptor" evidence="2">
    <location>
        <position position="232"/>
    </location>
</feature>
<reference evidence="6" key="1">
    <citation type="journal article" date="2022" name="G3 (Bethesda)">
        <title>High quality genome of the basidiomycete yeast Dioszegia hungarica PDD-24b-2 isolated from cloud water.</title>
        <authorList>
            <person name="Jarrige D."/>
            <person name="Haridas S."/>
            <person name="Bleykasten-Grosshans C."/>
            <person name="Joly M."/>
            <person name="Nadalig T."/>
            <person name="Sancelme M."/>
            <person name="Vuilleumier S."/>
            <person name="Grigoriev I.V."/>
            <person name="Amato P."/>
            <person name="Bringel F."/>
        </authorList>
    </citation>
    <scope>NUCLEOTIDE SEQUENCE</scope>
    <source>
        <strain evidence="6">PDD-24b-2</strain>
    </source>
</reference>
<evidence type="ECO:0000256" key="2">
    <source>
        <dbReference type="PIRSR" id="PIRSR605511-1"/>
    </source>
</evidence>
<dbReference type="EMBL" id="JAKWFO010000005">
    <property type="protein sequence ID" value="KAI9636726.1"/>
    <property type="molecule type" value="Genomic_DNA"/>
</dbReference>
<dbReference type="GO" id="GO:0019853">
    <property type="term" value="P:L-ascorbic acid biosynthetic process"/>
    <property type="evidence" value="ECO:0007669"/>
    <property type="project" value="TreeGrafter"/>
</dbReference>
<dbReference type="SUPFAM" id="SSF63829">
    <property type="entry name" value="Calcium-dependent phosphotriesterase"/>
    <property type="match status" value="1"/>
</dbReference>
<keyword evidence="3" id="KW-0479">Metal-binding</keyword>
<gene>
    <name evidence="6" type="ORF">MKK02DRAFT_45431</name>
</gene>
<comment type="similarity">
    <text evidence="1">Belongs to the SMP-30/CGR1 family.</text>
</comment>
<evidence type="ECO:0000256" key="1">
    <source>
        <dbReference type="ARBA" id="ARBA00008853"/>
    </source>
</evidence>
<protein>
    <recommendedName>
        <fullName evidence="5">SMP-30/Gluconolactonase/LRE-like region domain-containing protein</fullName>
    </recommendedName>
</protein>
<evidence type="ECO:0000313" key="7">
    <source>
        <dbReference type="Proteomes" id="UP001164286"/>
    </source>
</evidence>
<feature type="binding site" evidence="3">
    <location>
        <position position="126"/>
    </location>
    <ligand>
        <name>substrate</name>
    </ligand>
</feature>
<accession>A0AA38HAM3</accession>
<dbReference type="PRINTS" id="PR01790">
    <property type="entry name" value="SMP30FAMILY"/>
</dbReference>
<dbReference type="RefSeq" id="XP_052946503.1">
    <property type="nucleotide sequence ID" value="XM_053093414.1"/>
</dbReference>
<dbReference type="AlphaFoldDB" id="A0AA38HAM3"/>
<comment type="cofactor">
    <cofactor evidence="3">
        <name>Zn(2+)</name>
        <dbReference type="ChEBI" id="CHEBI:29105"/>
    </cofactor>
    <text evidence="3">Binds 1 divalent metal cation per subunit.</text>
</comment>
<evidence type="ECO:0000313" key="6">
    <source>
        <dbReference type="EMBL" id="KAI9636726.1"/>
    </source>
</evidence>
<dbReference type="PANTHER" id="PTHR10907:SF47">
    <property type="entry name" value="REGUCALCIN"/>
    <property type="match status" value="1"/>
</dbReference>
<organism evidence="6 7">
    <name type="scientific">Dioszegia hungarica</name>
    <dbReference type="NCBI Taxonomy" id="4972"/>
    <lineage>
        <taxon>Eukaryota</taxon>
        <taxon>Fungi</taxon>
        <taxon>Dikarya</taxon>
        <taxon>Basidiomycota</taxon>
        <taxon>Agaricomycotina</taxon>
        <taxon>Tremellomycetes</taxon>
        <taxon>Tremellales</taxon>
        <taxon>Bulleribasidiaceae</taxon>
        <taxon>Dioszegia</taxon>
    </lineage>
</organism>
<keyword evidence="3" id="KW-0862">Zinc</keyword>
<feature type="region of interest" description="Disordered" evidence="4">
    <location>
        <begin position="88"/>
        <end position="111"/>
    </location>
</feature>
<feature type="binding site" evidence="3">
    <location>
        <position position="177"/>
    </location>
    <ligand>
        <name>a divalent metal cation</name>
        <dbReference type="ChEBI" id="CHEBI:60240"/>
    </ligand>
</feature>
<feature type="compositionally biased region" description="Basic and acidic residues" evidence="4">
    <location>
        <begin position="99"/>
        <end position="109"/>
    </location>
</feature>
<keyword evidence="7" id="KW-1185">Reference proteome</keyword>
<dbReference type="GeneID" id="77732619"/>
<dbReference type="Pfam" id="PF08450">
    <property type="entry name" value="SGL"/>
    <property type="match status" value="1"/>
</dbReference>
<dbReference type="InterPro" id="IPR005511">
    <property type="entry name" value="SMP-30"/>
</dbReference>
<dbReference type="InterPro" id="IPR011042">
    <property type="entry name" value="6-blade_b-propeller_TolB-like"/>
</dbReference>
<dbReference type="GO" id="GO:0004341">
    <property type="term" value="F:gluconolactonase activity"/>
    <property type="evidence" value="ECO:0007669"/>
    <property type="project" value="TreeGrafter"/>
</dbReference>
<name>A0AA38HAM3_9TREE</name>
<evidence type="ECO:0000256" key="4">
    <source>
        <dbReference type="SAM" id="MobiDB-lite"/>
    </source>
</evidence>
<sequence length="341" mass="37182">MTGEIPVIQAERELACGNTLGEGILWDDQKKLLHWVDIDEAEIHTYDPESKKYGVDSYKSQTKYLSAIALRKDEPGFIGLTQHHIAFFSEPTAPSGTDTRPERSEREAELLSAPVAPEAQTDKPLRFNDGQCDPLGRFYAGSMTLPELGDGKKRGKLWRYDPDGTQTEIIPAVGTSNGIGYSPDGKIMYYVDSADQELVSFDYSSGSLASRKVIATTPPPLAPATDAPGVFDGLCMDGVGNIWVARWSDGRVVGYTPEGEIICNINVPGARNVTIPCFGGKNMETMYINTAHAGLGKGGEDAQKEYPHSGDLFKVDFSAGSEIRKLLSDDWKPADRHRFGG</sequence>
<feature type="domain" description="SMP-30/Gluconolactonase/LRE-like region" evidence="5">
    <location>
        <begin position="20"/>
        <end position="292"/>
    </location>
</feature>
<dbReference type="PANTHER" id="PTHR10907">
    <property type="entry name" value="REGUCALCIN"/>
    <property type="match status" value="1"/>
</dbReference>
<feature type="binding site" evidence="3">
    <location>
        <position position="22"/>
    </location>
    <ligand>
        <name>a divalent metal cation</name>
        <dbReference type="ChEBI" id="CHEBI:60240"/>
    </ligand>
</feature>
<proteinExistence type="inferred from homology"/>
<feature type="binding site" evidence="3">
    <location>
        <position position="232"/>
    </location>
    <ligand>
        <name>a divalent metal cation</name>
        <dbReference type="ChEBI" id="CHEBI:60240"/>
    </ligand>
</feature>
<feature type="binding site" evidence="3">
    <location>
        <position position="128"/>
    </location>
    <ligand>
        <name>substrate</name>
    </ligand>
</feature>
<dbReference type="Gene3D" id="2.120.10.30">
    <property type="entry name" value="TolB, C-terminal domain"/>
    <property type="match status" value="1"/>
</dbReference>
<dbReference type="Proteomes" id="UP001164286">
    <property type="component" value="Unassembled WGS sequence"/>
</dbReference>